<reference evidence="3" key="1">
    <citation type="submission" date="2020-11" db="EMBL/GenBank/DDBJ databases">
        <title>Gallibacterium anatis 1637, full genome, WGS.</title>
        <authorList>
            <person name="Laishevtcev A.I."/>
            <person name="Yakimova E.A."/>
            <person name="Petkovich D."/>
            <person name="Stepanova T.V."/>
            <person name="Kalendr R.S."/>
            <person name="Rubalsky E.O."/>
            <person name="Zulkarneev E.R."/>
            <person name="Aleshkin A.V."/>
        </authorList>
    </citation>
    <scope>NUCLEOTIDE SEQUENCE</scope>
    <source>
        <strain evidence="3">1637</strain>
    </source>
</reference>
<accession>A0A930Y4X1</accession>
<evidence type="ECO:0000256" key="1">
    <source>
        <dbReference type="SAM" id="MobiDB-lite"/>
    </source>
</evidence>
<name>A0A930Y4X1_9PAST</name>
<feature type="region of interest" description="Disordered" evidence="1">
    <location>
        <begin position="88"/>
        <end position="118"/>
    </location>
</feature>
<evidence type="ECO:0000259" key="2">
    <source>
        <dbReference type="Pfam" id="PF17936"/>
    </source>
</evidence>
<feature type="compositionally biased region" description="Low complexity" evidence="1">
    <location>
        <begin position="15"/>
        <end position="28"/>
    </location>
</feature>
<dbReference type="Pfam" id="PF17936">
    <property type="entry name" value="Big_6"/>
    <property type="match status" value="1"/>
</dbReference>
<sequence length="118" mass="12511">MRQTTFWMQRLPRVPDTTAPAAPTGLAADNSGTNTVISGKAEPNSKVVIDGKEYPVNAAGDFSADLGKKLSNGETVEVKAKDASDNLSDAKHYHGTRHHCTGSANRLTADNSGTNNRD</sequence>
<comment type="caution">
    <text evidence="3">The sequence shown here is derived from an EMBL/GenBank/DDBJ whole genome shotgun (WGS) entry which is preliminary data.</text>
</comment>
<gene>
    <name evidence="3" type="ORF">INT80_04335</name>
</gene>
<dbReference type="InterPro" id="IPR013783">
    <property type="entry name" value="Ig-like_fold"/>
</dbReference>
<proteinExistence type="predicted"/>
<dbReference type="EMBL" id="JADION010000009">
    <property type="protein sequence ID" value="MBF4102410.1"/>
    <property type="molecule type" value="Genomic_DNA"/>
</dbReference>
<feature type="region of interest" description="Disordered" evidence="1">
    <location>
        <begin position="1"/>
        <end position="39"/>
    </location>
</feature>
<feature type="compositionally biased region" description="Polar residues" evidence="1">
    <location>
        <begin position="102"/>
        <end position="118"/>
    </location>
</feature>
<dbReference type="AlphaFoldDB" id="A0A930Y4X1"/>
<protein>
    <recommendedName>
        <fullName evidence="2">Bacterial Ig domain-containing protein</fullName>
    </recommendedName>
</protein>
<organism evidence="3">
    <name type="scientific">Gallibacterium anatis</name>
    <dbReference type="NCBI Taxonomy" id="750"/>
    <lineage>
        <taxon>Bacteria</taxon>
        <taxon>Pseudomonadati</taxon>
        <taxon>Pseudomonadota</taxon>
        <taxon>Gammaproteobacteria</taxon>
        <taxon>Pasteurellales</taxon>
        <taxon>Pasteurellaceae</taxon>
        <taxon>Gallibacterium</taxon>
    </lineage>
</organism>
<evidence type="ECO:0000313" key="3">
    <source>
        <dbReference type="EMBL" id="MBF4102410.1"/>
    </source>
</evidence>
<dbReference type="InterPro" id="IPR041498">
    <property type="entry name" value="Big_6"/>
</dbReference>
<feature type="domain" description="Bacterial Ig" evidence="2">
    <location>
        <begin position="19"/>
        <end position="92"/>
    </location>
</feature>
<dbReference type="Gene3D" id="2.60.40.10">
    <property type="entry name" value="Immunoglobulins"/>
    <property type="match status" value="1"/>
</dbReference>